<name>A0A545T182_9GAMM</name>
<keyword evidence="1" id="KW-0732">Signal</keyword>
<evidence type="ECO:0008006" key="4">
    <source>
        <dbReference type="Google" id="ProtNLM"/>
    </source>
</evidence>
<feature type="signal peptide" evidence="1">
    <location>
        <begin position="1"/>
        <end position="18"/>
    </location>
</feature>
<dbReference type="RefSeq" id="WP_142944166.1">
    <property type="nucleotide sequence ID" value="NZ_VIKR01000007.1"/>
</dbReference>
<dbReference type="InterPro" id="IPR045500">
    <property type="entry name" value="DUF6491"/>
</dbReference>
<evidence type="ECO:0000313" key="2">
    <source>
        <dbReference type="EMBL" id="TQV70949.1"/>
    </source>
</evidence>
<keyword evidence="3" id="KW-1185">Reference proteome</keyword>
<dbReference type="PROSITE" id="PS51257">
    <property type="entry name" value="PROKAR_LIPOPROTEIN"/>
    <property type="match status" value="1"/>
</dbReference>
<gene>
    <name evidence="2" type="ORF">FLL45_21725</name>
</gene>
<dbReference type="AlphaFoldDB" id="A0A545T182"/>
<dbReference type="Proteomes" id="UP000317839">
    <property type="component" value="Unassembled WGS sequence"/>
</dbReference>
<evidence type="ECO:0000313" key="3">
    <source>
        <dbReference type="Proteomes" id="UP000317839"/>
    </source>
</evidence>
<feature type="chain" id="PRO_5022071984" description="Lipoprotein" evidence="1">
    <location>
        <begin position="19"/>
        <end position="145"/>
    </location>
</feature>
<dbReference type="EMBL" id="VIKR01000007">
    <property type="protein sequence ID" value="TQV70949.1"/>
    <property type="molecule type" value="Genomic_DNA"/>
</dbReference>
<protein>
    <recommendedName>
        <fullName evidence="4">Lipoprotein</fullName>
    </recommendedName>
</protein>
<evidence type="ECO:0000256" key="1">
    <source>
        <dbReference type="SAM" id="SignalP"/>
    </source>
</evidence>
<dbReference type="Pfam" id="PF20101">
    <property type="entry name" value="DUF6491"/>
    <property type="match status" value="1"/>
</dbReference>
<proteinExistence type="predicted"/>
<sequence length="145" mass="16327">MKKLAISMMLVSVLAACASTPPPDYGALYQNYITKNKLESLKRISAFNYRGWRSLDNEHLIINASHNKPYLITLTSPCFDLRFSHAIAINSRGTSSLYTRSDSITVPNYPQQKCFIKTIHPLTKEQADEIVKLGKTSDKTDKKTS</sequence>
<comment type="caution">
    <text evidence="2">The sequence shown here is derived from an EMBL/GenBank/DDBJ whole genome shotgun (WGS) entry which is preliminary data.</text>
</comment>
<reference evidence="2 3" key="1">
    <citation type="submission" date="2019-06" db="EMBL/GenBank/DDBJ databases">
        <title>Draft genome of Aliikangiella marina GYP-15.</title>
        <authorList>
            <person name="Wang G."/>
        </authorList>
    </citation>
    <scope>NUCLEOTIDE SEQUENCE [LARGE SCALE GENOMIC DNA]</scope>
    <source>
        <strain evidence="2 3">GYP-15</strain>
    </source>
</reference>
<organism evidence="2 3">
    <name type="scientific">Aliikangiella marina</name>
    <dbReference type="NCBI Taxonomy" id="1712262"/>
    <lineage>
        <taxon>Bacteria</taxon>
        <taxon>Pseudomonadati</taxon>
        <taxon>Pseudomonadota</taxon>
        <taxon>Gammaproteobacteria</taxon>
        <taxon>Oceanospirillales</taxon>
        <taxon>Pleioneaceae</taxon>
        <taxon>Aliikangiella</taxon>
    </lineage>
</organism>
<dbReference type="OrthoDB" id="6385999at2"/>
<accession>A0A545T182</accession>